<comment type="caution">
    <text evidence="2">The sequence shown here is derived from an EMBL/GenBank/DDBJ whole genome shotgun (WGS) entry which is preliminary data.</text>
</comment>
<dbReference type="EMBL" id="BPLQ01009764">
    <property type="protein sequence ID" value="GIY46448.1"/>
    <property type="molecule type" value="Genomic_DNA"/>
</dbReference>
<name>A0AAV4TIK6_9ARAC</name>
<reference evidence="2 3" key="1">
    <citation type="submission" date="2021-06" db="EMBL/GenBank/DDBJ databases">
        <title>Caerostris darwini draft genome.</title>
        <authorList>
            <person name="Kono N."/>
            <person name="Arakawa K."/>
        </authorList>
    </citation>
    <scope>NUCLEOTIDE SEQUENCE [LARGE SCALE GENOMIC DNA]</scope>
</reference>
<evidence type="ECO:0000313" key="2">
    <source>
        <dbReference type="EMBL" id="GIY46448.1"/>
    </source>
</evidence>
<proteinExistence type="predicted"/>
<protein>
    <submittedName>
        <fullName evidence="2">Uncharacterized protein</fullName>
    </submittedName>
</protein>
<dbReference type="AlphaFoldDB" id="A0AAV4TIK6"/>
<feature type="region of interest" description="Disordered" evidence="1">
    <location>
        <begin position="48"/>
        <end position="73"/>
    </location>
</feature>
<gene>
    <name evidence="2" type="ORF">CDAR_311711</name>
</gene>
<dbReference type="Proteomes" id="UP001054837">
    <property type="component" value="Unassembled WGS sequence"/>
</dbReference>
<keyword evidence="3" id="KW-1185">Reference proteome</keyword>
<accession>A0AAV4TIK6</accession>
<organism evidence="2 3">
    <name type="scientific">Caerostris darwini</name>
    <dbReference type="NCBI Taxonomy" id="1538125"/>
    <lineage>
        <taxon>Eukaryota</taxon>
        <taxon>Metazoa</taxon>
        <taxon>Ecdysozoa</taxon>
        <taxon>Arthropoda</taxon>
        <taxon>Chelicerata</taxon>
        <taxon>Arachnida</taxon>
        <taxon>Araneae</taxon>
        <taxon>Araneomorphae</taxon>
        <taxon>Entelegynae</taxon>
        <taxon>Araneoidea</taxon>
        <taxon>Araneidae</taxon>
        <taxon>Caerostris</taxon>
    </lineage>
</organism>
<evidence type="ECO:0000256" key="1">
    <source>
        <dbReference type="SAM" id="MobiDB-lite"/>
    </source>
</evidence>
<evidence type="ECO:0000313" key="3">
    <source>
        <dbReference type="Proteomes" id="UP001054837"/>
    </source>
</evidence>
<feature type="region of interest" description="Disordered" evidence="1">
    <location>
        <begin position="88"/>
        <end position="125"/>
    </location>
</feature>
<sequence length="125" mass="14301">MGTQCKHNTYRSNGPWPYKTQARRRICAQSIDHQRTLSNSQTKKLLNIPSAKGSNMDTQYKKKSNGPWSYKTQARRRICAQSIDHQLTLSHSQTKTTQDPFSQRVVLPEITRNTASSLPEEKTVP</sequence>
<feature type="compositionally biased region" description="Polar residues" evidence="1">
    <location>
        <begin position="88"/>
        <end position="101"/>
    </location>
</feature>